<reference evidence="2" key="1">
    <citation type="submission" date="2022-01" db="EMBL/GenBank/DDBJ databases">
        <title>Lysobacter chinensis sp. nov., a bacterium isolated from cow dung compost.</title>
        <authorList>
            <person name="Zhou L.Y."/>
        </authorList>
    </citation>
    <scope>NUCLEOTIDE SEQUENCE [LARGE SCALE GENOMIC DNA]</scope>
    <source>
        <strain evidence="2">TLK-CK17</strain>
    </source>
</reference>
<reference evidence="1 2" key="2">
    <citation type="submission" date="2022-01" db="EMBL/GenBank/DDBJ databases">
        <title>Lysobacter chinensis sp. nov., a bacterium isolated from cow dung compost.</title>
        <authorList>
            <person name="Liu Y."/>
        </authorList>
    </citation>
    <scope>NUCLEOTIDE SEQUENCE [LARGE SCALE GENOMIC DNA]</scope>
    <source>
        <strain evidence="1 2">TLK-CK17</strain>
    </source>
</reference>
<organism evidence="1 2">
    <name type="scientific">Marilutibacter chinensis</name>
    <dbReference type="NCBI Taxonomy" id="2912247"/>
    <lineage>
        <taxon>Bacteria</taxon>
        <taxon>Pseudomonadati</taxon>
        <taxon>Pseudomonadota</taxon>
        <taxon>Gammaproteobacteria</taxon>
        <taxon>Lysobacterales</taxon>
        <taxon>Lysobacteraceae</taxon>
        <taxon>Marilutibacter</taxon>
    </lineage>
</organism>
<gene>
    <name evidence="1" type="ORF">L3V18_17935</name>
</gene>
<proteinExistence type="predicted"/>
<dbReference type="RefSeq" id="WP_237056777.1">
    <property type="nucleotide sequence ID" value="NZ_JAKJPO010000019.1"/>
</dbReference>
<keyword evidence="2" id="KW-1185">Reference proteome</keyword>
<dbReference type="Proteomes" id="UP001430796">
    <property type="component" value="Unassembled WGS sequence"/>
</dbReference>
<name>A0ABS9HXP3_9GAMM</name>
<reference evidence="1 2" key="3">
    <citation type="submission" date="2022-01" db="EMBL/GenBank/DDBJ databases">
        <authorList>
            <person name="Zhou L.Y."/>
        </authorList>
    </citation>
    <scope>NUCLEOTIDE SEQUENCE [LARGE SCALE GENOMIC DNA]</scope>
    <source>
        <strain evidence="1 2">TLK-CK17</strain>
    </source>
</reference>
<evidence type="ECO:0000313" key="1">
    <source>
        <dbReference type="EMBL" id="MCF7223645.1"/>
    </source>
</evidence>
<accession>A0ABS9HXP3</accession>
<protein>
    <submittedName>
        <fullName evidence="1">Uncharacterized protein</fullName>
    </submittedName>
</protein>
<evidence type="ECO:0000313" key="2">
    <source>
        <dbReference type="Proteomes" id="UP001430796"/>
    </source>
</evidence>
<comment type="caution">
    <text evidence="1">The sequence shown here is derived from an EMBL/GenBank/DDBJ whole genome shotgun (WGS) entry which is preliminary data.</text>
</comment>
<dbReference type="EMBL" id="JAKJPO010000019">
    <property type="protein sequence ID" value="MCF7223645.1"/>
    <property type="molecule type" value="Genomic_DNA"/>
</dbReference>
<sequence length="107" mass="11647">MNDIHEPESRARLREAHLRTEVTLSLIRRHAGGGLDPHLERQLDHHQRTLRGLLGREADLASTAIDAAKRALTAADPAAPLLMLEMAREALAAGVRRQLAGPGRKAA</sequence>